<keyword evidence="2" id="KW-0732">Signal</keyword>
<keyword evidence="5" id="KW-1185">Reference proteome</keyword>
<evidence type="ECO:0000313" key="3">
    <source>
        <dbReference type="EMBL" id="GEN05674.1"/>
    </source>
</evidence>
<reference evidence="4 5" key="1">
    <citation type="submission" date="2016-10" db="EMBL/GenBank/DDBJ databases">
        <authorList>
            <person name="Varghese N."/>
            <person name="Submissions S."/>
        </authorList>
    </citation>
    <scope>NUCLEOTIDE SEQUENCE [LARGE SCALE GENOMIC DNA]</scope>
    <source>
        <strain evidence="4 5">DSM 16525</strain>
    </source>
</reference>
<evidence type="ECO:0000256" key="2">
    <source>
        <dbReference type="SAM" id="SignalP"/>
    </source>
</evidence>
<feature type="signal peptide" evidence="2">
    <location>
        <begin position="1"/>
        <end position="24"/>
    </location>
</feature>
<evidence type="ECO:0008006" key="7">
    <source>
        <dbReference type="Google" id="ProtNLM"/>
    </source>
</evidence>
<dbReference type="PROSITE" id="PS51257">
    <property type="entry name" value="PROKAR_LIPOPROTEIN"/>
    <property type="match status" value="1"/>
</dbReference>
<proteinExistence type="predicted"/>
<evidence type="ECO:0000313" key="5">
    <source>
        <dbReference type="Proteomes" id="UP000183760"/>
    </source>
</evidence>
<dbReference type="EMBL" id="FOIB01000001">
    <property type="protein sequence ID" value="SES99190.1"/>
    <property type="molecule type" value="Genomic_DNA"/>
</dbReference>
<dbReference type="Proteomes" id="UP000321514">
    <property type="component" value="Unassembled WGS sequence"/>
</dbReference>
<evidence type="ECO:0000256" key="1">
    <source>
        <dbReference type="SAM" id="MobiDB-lite"/>
    </source>
</evidence>
<organism evidence="3 6">
    <name type="scientific">Myxococcus fulvus</name>
    <dbReference type="NCBI Taxonomy" id="33"/>
    <lineage>
        <taxon>Bacteria</taxon>
        <taxon>Pseudomonadati</taxon>
        <taxon>Myxococcota</taxon>
        <taxon>Myxococcia</taxon>
        <taxon>Myxococcales</taxon>
        <taxon>Cystobacterineae</taxon>
        <taxon>Myxococcaceae</taxon>
        <taxon>Myxococcus</taxon>
    </lineage>
</organism>
<comment type="caution">
    <text evidence="3">The sequence shown here is derived from an EMBL/GenBank/DDBJ whole genome shotgun (WGS) entry which is preliminary data.</text>
</comment>
<reference evidence="3 6" key="2">
    <citation type="submission" date="2019-07" db="EMBL/GenBank/DDBJ databases">
        <title>Whole genome shotgun sequence of Myxococcus fulvus NBRC 100333.</title>
        <authorList>
            <person name="Hosoyama A."/>
            <person name="Uohara A."/>
            <person name="Ohji S."/>
            <person name="Ichikawa N."/>
        </authorList>
    </citation>
    <scope>NUCLEOTIDE SEQUENCE [LARGE SCALE GENOMIC DNA]</scope>
    <source>
        <strain evidence="3 6">NBRC 100333</strain>
    </source>
</reference>
<sequence length="142" mass="15436">MRNFLAVTASILSLSLFGCSNAPAEQAPAEPTPETTEQTQSLYPTGSGCQYDSECGSGLCWREADSYPLYNPYWIRASACTEECGEDDHQACRDLAASLNAPSPNTARCIPARGVYDDYPYDDIFYVCDMVAAGLGHVAWVE</sequence>
<feature type="region of interest" description="Disordered" evidence="1">
    <location>
        <begin position="25"/>
        <end position="45"/>
    </location>
</feature>
<evidence type="ECO:0000313" key="6">
    <source>
        <dbReference type="Proteomes" id="UP000321514"/>
    </source>
</evidence>
<dbReference type="STRING" id="1334629.MFUL124B02_04860"/>
<feature type="compositionally biased region" description="Low complexity" evidence="1">
    <location>
        <begin position="25"/>
        <end position="40"/>
    </location>
</feature>
<dbReference type="AlphaFoldDB" id="A0A511SUT3"/>
<dbReference type="OrthoDB" id="5382834at2"/>
<dbReference type="Proteomes" id="UP000183760">
    <property type="component" value="Unassembled WGS sequence"/>
</dbReference>
<protein>
    <recommendedName>
        <fullName evidence="7">Lipoprotein</fullName>
    </recommendedName>
</protein>
<evidence type="ECO:0000313" key="4">
    <source>
        <dbReference type="EMBL" id="SES99190.1"/>
    </source>
</evidence>
<dbReference type="RefSeq" id="WP_046710994.1">
    <property type="nucleotide sequence ID" value="NZ_BJXR01000011.1"/>
</dbReference>
<feature type="chain" id="PRO_5023054759" description="Lipoprotein" evidence="2">
    <location>
        <begin position="25"/>
        <end position="142"/>
    </location>
</feature>
<accession>A0A511SUT3</accession>
<name>A0A511SUT3_MYXFU</name>
<gene>
    <name evidence="3" type="ORF">MFU01_07110</name>
    <name evidence="4" type="ORF">SAMN05443572_101778</name>
</gene>
<dbReference type="EMBL" id="BJXR01000011">
    <property type="protein sequence ID" value="GEN05674.1"/>
    <property type="molecule type" value="Genomic_DNA"/>
</dbReference>